<dbReference type="SUPFAM" id="SSF56281">
    <property type="entry name" value="Metallo-hydrolase/oxidoreductase"/>
    <property type="match status" value="1"/>
</dbReference>
<protein>
    <submittedName>
        <fullName evidence="4">Ribonuclease Z</fullName>
    </submittedName>
</protein>
<comment type="caution">
    <text evidence="4">The sequence shown here is derived from an EMBL/GenBank/DDBJ whole genome shotgun (WGS) entry which is preliminary data.</text>
</comment>
<feature type="domain" description="Metallo-beta-lactamase" evidence="3">
    <location>
        <begin position="59"/>
        <end position="273"/>
    </location>
</feature>
<gene>
    <name evidence="4" type="ORF">CLV30_104131</name>
</gene>
<dbReference type="GO" id="GO:0042781">
    <property type="term" value="F:3'-tRNA processing endoribonuclease activity"/>
    <property type="evidence" value="ECO:0007669"/>
    <property type="project" value="TreeGrafter"/>
</dbReference>
<dbReference type="CDD" id="cd07719">
    <property type="entry name" value="arylsulfatase_AtsA-like_MBL-fold"/>
    <property type="match status" value="1"/>
</dbReference>
<organism evidence="4 5">
    <name type="scientific">Haloactinopolyspora alba</name>
    <dbReference type="NCBI Taxonomy" id="648780"/>
    <lineage>
        <taxon>Bacteria</taxon>
        <taxon>Bacillati</taxon>
        <taxon>Actinomycetota</taxon>
        <taxon>Actinomycetes</taxon>
        <taxon>Jiangellales</taxon>
        <taxon>Jiangellaceae</taxon>
        <taxon>Haloactinopolyspora</taxon>
    </lineage>
</organism>
<dbReference type="InterPro" id="IPR036866">
    <property type="entry name" value="RibonucZ/Hydroxyglut_hydro"/>
</dbReference>
<keyword evidence="1" id="KW-0540">Nuclease</keyword>
<accession>A0A2P8E712</accession>
<dbReference type="Proteomes" id="UP000243528">
    <property type="component" value="Unassembled WGS sequence"/>
</dbReference>
<dbReference type="EMBL" id="PYGE01000004">
    <property type="protein sequence ID" value="PSL05265.1"/>
    <property type="molecule type" value="Genomic_DNA"/>
</dbReference>
<name>A0A2P8E712_9ACTN</name>
<dbReference type="InterPro" id="IPR044094">
    <property type="entry name" value="AtsA-like_MBL-fold"/>
</dbReference>
<dbReference type="SMART" id="SM00849">
    <property type="entry name" value="Lactamase_B"/>
    <property type="match status" value="1"/>
</dbReference>
<dbReference type="Pfam" id="PF23023">
    <property type="entry name" value="Anti-Pycsar_Apyc1"/>
    <property type="match status" value="1"/>
</dbReference>
<dbReference type="InterPro" id="IPR001279">
    <property type="entry name" value="Metallo-B-lactamas"/>
</dbReference>
<evidence type="ECO:0000256" key="1">
    <source>
        <dbReference type="ARBA" id="ARBA00022759"/>
    </source>
</evidence>
<evidence type="ECO:0000256" key="2">
    <source>
        <dbReference type="ARBA" id="ARBA00022801"/>
    </source>
</evidence>
<evidence type="ECO:0000313" key="4">
    <source>
        <dbReference type="EMBL" id="PSL05265.1"/>
    </source>
</evidence>
<evidence type="ECO:0000259" key="3">
    <source>
        <dbReference type="SMART" id="SM00849"/>
    </source>
</evidence>
<evidence type="ECO:0000313" key="5">
    <source>
        <dbReference type="Proteomes" id="UP000243528"/>
    </source>
</evidence>
<dbReference type="Gene3D" id="3.60.15.10">
    <property type="entry name" value="Ribonuclease Z/Hydroxyacylglutathione hydrolase-like"/>
    <property type="match status" value="1"/>
</dbReference>
<proteinExistence type="predicted"/>
<reference evidence="4 5" key="1">
    <citation type="submission" date="2018-03" db="EMBL/GenBank/DDBJ databases">
        <title>Genomic Encyclopedia of Archaeal and Bacterial Type Strains, Phase II (KMG-II): from individual species to whole genera.</title>
        <authorList>
            <person name="Goeker M."/>
        </authorList>
    </citation>
    <scope>NUCLEOTIDE SEQUENCE [LARGE SCALE GENOMIC DNA]</scope>
    <source>
        <strain evidence="4 5">DSM 45211</strain>
    </source>
</reference>
<keyword evidence="5" id="KW-1185">Reference proteome</keyword>
<keyword evidence="1" id="KW-0255">Endonuclease</keyword>
<keyword evidence="2" id="KW-0378">Hydrolase</keyword>
<dbReference type="PANTHER" id="PTHR46018">
    <property type="entry name" value="ZINC PHOSPHODIESTERASE ELAC PROTEIN 1"/>
    <property type="match status" value="1"/>
</dbReference>
<sequence length="301" mass="33241">MASVTHEKSQSPLAGYLAGEQLVRGRLVPAAGAAGAREPGRFGVWLTGTGTPAVLPDRNGPSTLVQAGTDLMLVDCGNGCAYQMARLGFRPSDLTHVFITHHHADHNVDLPFILMSGWISYRDDYRPPLIVGPPGTLEFVNRMLALHEYDIRARLDHAYDVERLAPEVIEVDDGTEVFGRTWRTTSFRVDHHPVCEAFGYRIDTHDTSVVISGDTRPCDNLIDHASDADVLIHEAIYPGYGYPAYHTLSSDVGRVAAKANARHLVLTHLLPGHLPDERWLDDVRLHYTGRATVGRDLMRVV</sequence>
<dbReference type="AlphaFoldDB" id="A0A2P8E712"/>
<dbReference type="PANTHER" id="PTHR46018:SF2">
    <property type="entry name" value="ZINC PHOSPHODIESTERASE ELAC PROTEIN 1"/>
    <property type="match status" value="1"/>
</dbReference>